<sequence>MRMPWADFPLCQNRRQRRCRRHLAALLLAALASPMPDARAQLIESAYPRDVPGFDAAAGVSVTSRIQTDTAWQTIPLGAELLHPEVKESTGYDSAVLPGQRPSWSTTTAPSVTLTSADGGTTLGAVASAANTRYLQAPDQSTTDWTAALGASFDLADCRVTAAVAHLALHETDTGLDAAAYDTPLPYQVDALRLSGLSPPARLVLEPSFHLTRFTFGTTAIGGLPAPQSYRDRLVGELGLTLSYGIMGFSDPNRLQLILRGAGAHYPNETFGQPPRDFIGGAVLLGVEHDLDGIWGWRIAMGLGTRVYSQPYLDQTVPLAEMALTWQPSARTTWHAAVVRKIEDAQEDGVGGYVATIGGLAVDHELDRHLILHIGSDIERATYAAGPAQTIVSGRAGVLWLVNAMLRLGADMTVSSHHGFTAAPYDENAFLLSVTAGL</sequence>
<accession>A0A964E068</accession>
<dbReference type="Proteomes" id="UP000708298">
    <property type="component" value="Unassembled WGS sequence"/>
</dbReference>
<reference evidence="2" key="1">
    <citation type="journal article" date="2021" name="Microorganisms">
        <title>Acidisoma silvae sp. nov. and Acidisomacellulosilytica sp. nov., Two Acidophilic Bacteria Isolated from Decaying Wood, Hydrolyzing Cellulose and Producing Poly-3-hydroxybutyrate.</title>
        <authorList>
            <person name="Mieszkin S."/>
            <person name="Pouder E."/>
            <person name="Uroz S."/>
            <person name="Simon-Colin C."/>
            <person name="Alain K."/>
        </authorList>
    </citation>
    <scope>NUCLEOTIDE SEQUENCE</scope>
    <source>
        <strain evidence="2">HW T2.11</strain>
    </source>
</reference>
<keyword evidence="3" id="KW-1185">Reference proteome</keyword>
<dbReference type="Pfam" id="PF10082">
    <property type="entry name" value="BBP2_2"/>
    <property type="match status" value="1"/>
</dbReference>
<feature type="chain" id="PRO_5037500895" evidence="1">
    <location>
        <begin position="41"/>
        <end position="438"/>
    </location>
</feature>
<dbReference type="InterPro" id="IPR018759">
    <property type="entry name" value="BBP2_2"/>
</dbReference>
<dbReference type="AlphaFoldDB" id="A0A964E068"/>
<evidence type="ECO:0000313" key="3">
    <source>
        <dbReference type="Proteomes" id="UP000708298"/>
    </source>
</evidence>
<keyword evidence="1" id="KW-0732">Signal</keyword>
<organism evidence="2 3">
    <name type="scientific">Acidisoma silvae</name>
    <dbReference type="NCBI Taxonomy" id="2802396"/>
    <lineage>
        <taxon>Bacteria</taxon>
        <taxon>Pseudomonadati</taxon>
        <taxon>Pseudomonadota</taxon>
        <taxon>Alphaproteobacteria</taxon>
        <taxon>Acetobacterales</taxon>
        <taxon>Acidocellaceae</taxon>
        <taxon>Acidisoma</taxon>
    </lineage>
</organism>
<evidence type="ECO:0000256" key="1">
    <source>
        <dbReference type="SAM" id="SignalP"/>
    </source>
</evidence>
<dbReference type="EMBL" id="JAESVB010000011">
    <property type="protein sequence ID" value="MCB8877200.1"/>
    <property type="molecule type" value="Genomic_DNA"/>
</dbReference>
<reference evidence="2" key="2">
    <citation type="submission" date="2021-01" db="EMBL/GenBank/DDBJ databases">
        <authorList>
            <person name="Mieszkin S."/>
            <person name="Pouder E."/>
            <person name="Alain K."/>
        </authorList>
    </citation>
    <scope>NUCLEOTIDE SEQUENCE</scope>
    <source>
        <strain evidence="2">HW T2.11</strain>
    </source>
</reference>
<feature type="signal peptide" evidence="1">
    <location>
        <begin position="1"/>
        <end position="40"/>
    </location>
</feature>
<protein>
    <submittedName>
        <fullName evidence="2">Outer membrane beta-barrel protein</fullName>
    </submittedName>
</protein>
<name>A0A964E068_9PROT</name>
<gene>
    <name evidence="2" type="ORF">ASILVAE211_18535</name>
</gene>
<proteinExistence type="predicted"/>
<comment type="caution">
    <text evidence="2">The sequence shown here is derived from an EMBL/GenBank/DDBJ whole genome shotgun (WGS) entry which is preliminary data.</text>
</comment>
<evidence type="ECO:0000313" key="2">
    <source>
        <dbReference type="EMBL" id="MCB8877200.1"/>
    </source>
</evidence>